<organism evidence="2 3">
    <name type="scientific">Sporosarcina soli</name>
    <dbReference type="NCBI Taxonomy" id="334736"/>
    <lineage>
        <taxon>Bacteria</taxon>
        <taxon>Bacillati</taxon>
        <taxon>Bacillota</taxon>
        <taxon>Bacilli</taxon>
        <taxon>Bacillales</taxon>
        <taxon>Caryophanaceae</taxon>
        <taxon>Sporosarcina</taxon>
    </lineage>
</organism>
<dbReference type="RefSeq" id="WP_381439820.1">
    <property type="nucleotide sequence ID" value="NZ_JBHSNO010000016.1"/>
</dbReference>
<name>A0ABW0TQC8_9BACL</name>
<feature type="transmembrane region" description="Helical" evidence="1">
    <location>
        <begin position="46"/>
        <end position="65"/>
    </location>
</feature>
<dbReference type="EMBL" id="JBHSNO010000016">
    <property type="protein sequence ID" value="MFC5591701.1"/>
    <property type="molecule type" value="Genomic_DNA"/>
</dbReference>
<keyword evidence="3" id="KW-1185">Reference proteome</keyword>
<feature type="transmembrane region" description="Helical" evidence="1">
    <location>
        <begin position="206"/>
        <end position="223"/>
    </location>
</feature>
<accession>A0ABW0TQC8</accession>
<proteinExistence type="predicted"/>
<evidence type="ECO:0000256" key="1">
    <source>
        <dbReference type="SAM" id="Phobius"/>
    </source>
</evidence>
<keyword evidence="1" id="KW-0472">Membrane</keyword>
<keyword evidence="1" id="KW-1133">Transmembrane helix</keyword>
<reference evidence="3" key="1">
    <citation type="journal article" date="2019" name="Int. J. Syst. Evol. Microbiol.">
        <title>The Global Catalogue of Microorganisms (GCM) 10K type strain sequencing project: providing services to taxonomists for standard genome sequencing and annotation.</title>
        <authorList>
            <consortium name="The Broad Institute Genomics Platform"/>
            <consortium name="The Broad Institute Genome Sequencing Center for Infectious Disease"/>
            <person name="Wu L."/>
            <person name="Ma J."/>
        </authorList>
    </citation>
    <scope>NUCLEOTIDE SEQUENCE [LARGE SCALE GENOMIC DNA]</scope>
    <source>
        <strain evidence="3">CGMCC 4.1434</strain>
    </source>
</reference>
<protein>
    <submittedName>
        <fullName evidence="2">Uncharacterized protein</fullName>
    </submittedName>
</protein>
<feature type="transmembrane region" description="Helical" evidence="1">
    <location>
        <begin position="71"/>
        <end position="97"/>
    </location>
</feature>
<gene>
    <name evidence="2" type="ORF">ACFPRA_22705</name>
</gene>
<dbReference type="Proteomes" id="UP001596109">
    <property type="component" value="Unassembled WGS sequence"/>
</dbReference>
<evidence type="ECO:0000313" key="3">
    <source>
        <dbReference type="Proteomes" id="UP001596109"/>
    </source>
</evidence>
<sequence>MRMDLEQTYKTVVIKEMFEAELRELENFQEKLNCDRAVSKPAICKLVKRSFIWMPIFMILVNYVRNGIDPFIFIYLPVFLLYTVIYTGVIVSFIRMYNTVVKCFRKSRKGILGEAAFYEQNKMALYENIETIERALKNNSSMIPMYRSKDVLEQLISYKKEGRAKTDEDAVDIFEKEGPFRCKPAFVSPKKRLATLKKLTSKFRRLVHFIGVVVFASMVIKSMNRPIHRKVW</sequence>
<evidence type="ECO:0000313" key="2">
    <source>
        <dbReference type="EMBL" id="MFC5591701.1"/>
    </source>
</evidence>
<comment type="caution">
    <text evidence="2">The sequence shown here is derived from an EMBL/GenBank/DDBJ whole genome shotgun (WGS) entry which is preliminary data.</text>
</comment>
<keyword evidence="1" id="KW-0812">Transmembrane</keyword>